<dbReference type="SUPFAM" id="SSF56801">
    <property type="entry name" value="Acetyl-CoA synthetase-like"/>
    <property type="match status" value="1"/>
</dbReference>
<dbReference type="SUPFAM" id="SSF52777">
    <property type="entry name" value="CoA-dependent acyltransferases"/>
    <property type="match status" value="2"/>
</dbReference>
<dbReference type="Gene3D" id="1.10.1200.10">
    <property type="entry name" value="ACP-like"/>
    <property type="match status" value="1"/>
</dbReference>
<dbReference type="InterPro" id="IPR010071">
    <property type="entry name" value="AA_adenyl_dom"/>
</dbReference>
<sequence length="1462" mass="158470">MLFERQVARTPEAPALVSGTETLTYSELNIRANRLARVLVGLGIGPERVVALALPRSTEHVVAVIAVLKTGAAYLSVDPDYPADRIAFMLQDAQSAGVLTNGLTAPRLPDTTCPVWEVDALPFLADAEAPEEDLTDAERTIPLAVDHPAYVIYTSGSTGRPKAVLVPHVGIANFSREQVQLLDIGRGCRVLHCASPSFDAAFWELCLALLSGATLVVAGTRGLISSAELAGLDLTHISLPPTLLGAMSPSDLPTVRAVIVGGEPCSAELTALWAPGRRMFNSYGPAETTVMATMSGSLTAGVKPSIGRPISDVAVHVLDENLNPVGPGRTGEIYIAGIGLARGYLRRPGLTAQRFVADPFGIPGARMYRTGDLAARRPDGRLDFLGRVDEQVKIRGFRIEPGEVEAAIAACPAVRNVAVVVREDRPGVKRLIAYVVPITVTHGDRPDKDVVDAWRQVNESLYGRRSQRPLGDDFEGWNSSYTGQRLPVDEMRLWRQVTVEQITALKPRRILDIGVGNGLILSQLADVCESYWGTDLSDQAIEYLRRSINARPEWINKVRVMAQPADDFTGLPDGFFDTLILNSVVQYFPNIDYVIKVLAGAWNLLPDGGRLFLGDLRNLRLSRALHAGIQVRRALPDARPAAVAALVEHGMANERELLLDPGFFATIRNHLAEVASVQVLLKPDGGHNELTGYRYDVIIRKGPEHPSPAPAALRWGDDVVSLTALDHRLGLRRPRAVRLYGIPNARLTADVAAARLLDAGDLAGARQAIVGPQSGTDPRALRDLGIGHGYETHLTWSDEASDAFDAVLVDSLASVGPVEVVPLARSVPANEPAAPARRTRLIREIRAQAVRTLPKHMVPADIVLLDRLPTTPNGKLDRSALPEPEAEEREAGQSPGSAQEQILVEAFAEVLGLESVSTSDPFISLGGDSITAIRLCGVARHKGLLIEPDEVLRLQTVAKLTSVARAAQTDQLADDDIEVGFLPATPIVRWSVEWDAPIDDFSQSVVMRTPSELHIDALERVLQALLDTHDGLRLSMVATNGEQSHALEVLPAGSVPAAECLTRVDACTLTDTELARTINDELVMARNRLSPRQGRLLQAVWFDRGRSATGRLALVVQHLAADALSWHILTDDLATAWQAIRQGREPKLIGPYTSFRRWAHLLHATACHADRQAELPFWLDMLDQPTIGFVREVADPAEPRMGAMVSATFDLSPELTKKLYAVPEVLGCELNDVLLTGLAMALAGRAPDPGHVLAKAVLLELESHGREAIADGVDLSRSVGWFTSAYPVRLVPGTADPGRALKRIKEQLRQVPGKGLGFGLLRYLNPRTAPILAARPRPPIRFNYMGRFPAGHDRDWALIPERDALNDHVDPTAPVVHPVEINAVTQDLPDGPRFSATWRWLPAAVRPGLIPEVGEAWFAALRAIIEHAAHPGITALTPSDLSLSSLSQREIEDLESDLLGEV</sequence>
<organism evidence="5 6">
    <name type="scientific">Nonomuraea insulae</name>
    <dbReference type="NCBI Taxonomy" id="1616787"/>
    <lineage>
        <taxon>Bacteria</taxon>
        <taxon>Bacillati</taxon>
        <taxon>Actinomycetota</taxon>
        <taxon>Actinomycetes</taxon>
        <taxon>Streptosporangiales</taxon>
        <taxon>Streptosporangiaceae</taxon>
        <taxon>Nonomuraea</taxon>
    </lineage>
</organism>
<dbReference type="RefSeq" id="WP_379522936.1">
    <property type="nucleotide sequence ID" value="NZ_JBHSPA010000094.1"/>
</dbReference>
<evidence type="ECO:0000313" key="6">
    <source>
        <dbReference type="Proteomes" id="UP001596058"/>
    </source>
</evidence>
<dbReference type="Gene3D" id="3.40.50.150">
    <property type="entry name" value="Vaccinia Virus protein VP39"/>
    <property type="match status" value="1"/>
</dbReference>
<dbReference type="InterPro" id="IPR036736">
    <property type="entry name" value="ACP-like_sf"/>
</dbReference>
<dbReference type="EMBL" id="JBHSPA010000094">
    <property type="protein sequence ID" value="MFC5833510.1"/>
    <property type="molecule type" value="Genomic_DNA"/>
</dbReference>
<evidence type="ECO:0000256" key="3">
    <source>
        <dbReference type="SAM" id="MobiDB-lite"/>
    </source>
</evidence>
<dbReference type="Pfam" id="PF00501">
    <property type="entry name" value="AMP-binding"/>
    <property type="match status" value="1"/>
</dbReference>
<dbReference type="PROSITE" id="PS00455">
    <property type="entry name" value="AMP_BINDING"/>
    <property type="match status" value="1"/>
</dbReference>
<dbReference type="InterPro" id="IPR000873">
    <property type="entry name" value="AMP-dep_synth/lig_dom"/>
</dbReference>
<dbReference type="InterPro" id="IPR009081">
    <property type="entry name" value="PP-bd_ACP"/>
</dbReference>
<accession>A0ABW1D663</accession>
<evidence type="ECO:0000313" key="5">
    <source>
        <dbReference type="EMBL" id="MFC5833510.1"/>
    </source>
</evidence>
<proteinExistence type="predicted"/>
<dbReference type="Proteomes" id="UP001596058">
    <property type="component" value="Unassembled WGS sequence"/>
</dbReference>
<dbReference type="Pfam" id="PF08241">
    <property type="entry name" value="Methyltransf_11"/>
    <property type="match status" value="1"/>
</dbReference>
<dbReference type="InterPro" id="IPR013216">
    <property type="entry name" value="Methyltransf_11"/>
</dbReference>
<dbReference type="Gene3D" id="3.40.50.12780">
    <property type="entry name" value="N-terminal domain of ligase-like"/>
    <property type="match status" value="1"/>
</dbReference>
<dbReference type="Gene3D" id="3.30.300.30">
    <property type="match status" value="2"/>
</dbReference>
<reference evidence="6" key="1">
    <citation type="journal article" date="2019" name="Int. J. Syst. Evol. Microbiol.">
        <title>The Global Catalogue of Microorganisms (GCM) 10K type strain sequencing project: providing services to taxonomists for standard genome sequencing and annotation.</title>
        <authorList>
            <consortium name="The Broad Institute Genomics Platform"/>
            <consortium name="The Broad Institute Genome Sequencing Center for Infectious Disease"/>
            <person name="Wu L."/>
            <person name="Ma J."/>
        </authorList>
    </citation>
    <scope>NUCLEOTIDE SEQUENCE [LARGE SCALE GENOMIC DNA]</scope>
    <source>
        <strain evidence="6">CCUG 53903</strain>
    </source>
</reference>
<dbReference type="PANTHER" id="PTHR45527">
    <property type="entry name" value="NONRIBOSOMAL PEPTIDE SYNTHETASE"/>
    <property type="match status" value="1"/>
</dbReference>
<dbReference type="SUPFAM" id="SSF47336">
    <property type="entry name" value="ACP-like"/>
    <property type="match status" value="1"/>
</dbReference>
<dbReference type="Gene3D" id="3.30.559.10">
    <property type="entry name" value="Chloramphenicol acetyltransferase-like domain"/>
    <property type="match status" value="1"/>
</dbReference>
<dbReference type="InterPro" id="IPR010060">
    <property type="entry name" value="NRPS_synth"/>
</dbReference>
<comment type="caution">
    <text evidence="5">The sequence shown here is derived from an EMBL/GenBank/DDBJ whole genome shotgun (WGS) entry which is preliminary data.</text>
</comment>
<keyword evidence="6" id="KW-1185">Reference proteome</keyword>
<dbReference type="CDD" id="cd02440">
    <property type="entry name" value="AdoMet_MTases"/>
    <property type="match status" value="1"/>
</dbReference>
<dbReference type="Pfam" id="PF00550">
    <property type="entry name" value="PP-binding"/>
    <property type="match status" value="1"/>
</dbReference>
<evidence type="ECO:0000259" key="4">
    <source>
        <dbReference type="PROSITE" id="PS50075"/>
    </source>
</evidence>
<dbReference type="InterPro" id="IPR001242">
    <property type="entry name" value="Condensation_dom"/>
</dbReference>
<dbReference type="InterPro" id="IPR045851">
    <property type="entry name" value="AMP-bd_C_sf"/>
</dbReference>
<evidence type="ECO:0000256" key="1">
    <source>
        <dbReference type="ARBA" id="ARBA00001957"/>
    </source>
</evidence>
<dbReference type="Gene3D" id="3.30.559.30">
    <property type="entry name" value="Nonribosomal peptide synthetase, condensation domain"/>
    <property type="match status" value="1"/>
</dbReference>
<gene>
    <name evidence="5" type="ORF">ACFPZ3_57520</name>
</gene>
<dbReference type="NCBIfam" id="TIGR01733">
    <property type="entry name" value="AA-adenyl-dom"/>
    <property type="match status" value="1"/>
</dbReference>
<feature type="domain" description="Carrier" evidence="4">
    <location>
        <begin position="894"/>
        <end position="968"/>
    </location>
</feature>
<dbReference type="InterPro" id="IPR023213">
    <property type="entry name" value="CAT-like_dom_sf"/>
</dbReference>
<dbReference type="PANTHER" id="PTHR45527:SF1">
    <property type="entry name" value="FATTY ACID SYNTHASE"/>
    <property type="match status" value="1"/>
</dbReference>
<evidence type="ECO:0000256" key="2">
    <source>
        <dbReference type="ARBA" id="ARBA00023194"/>
    </source>
</evidence>
<dbReference type="SUPFAM" id="SSF53335">
    <property type="entry name" value="S-adenosyl-L-methionine-dependent methyltransferases"/>
    <property type="match status" value="1"/>
</dbReference>
<dbReference type="NCBIfam" id="TIGR01720">
    <property type="entry name" value="NRPS-para261"/>
    <property type="match status" value="1"/>
</dbReference>
<protein>
    <submittedName>
        <fullName evidence="5">Amino acid adenylation domain-containing protein</fullName>
    </submittedName>
</protein>
<dbReference type="PROSITE" id="PS50075">
    <property type="entry name" value="CARRIER"/>
    <property type="match status" value="1"/>
</dbReference>
<dbReference type="InterPro" id="IPR029063">
    <property type="entry name" value="SAM-dependent_MTases_sf"/>
</dbReference>
<keyword evidence="2" id="KW-0045">Antibiotic biosynthesis</keyword>
<dbReference type="InterPro" id="IPR020845">
    <property type="entry name" value="AMP-binding_CS"/>
</dbReference>
<dbReference type="InterPro" id="IPR042099">
    <property type="entry name" value="ANL_N_sf"/>
</dbReference>
<dbReference type="Pfam" id="PF00668">
    <property type="entry name" value="Condensation"/>
    <property type="match status" value="1"/>
</dbReference>
<name>A0ABW1D663_9ACTN</name>
<feature type="region of interest" description="Disordered" evidence="3">
    <location>
        <begin position="873"/>
        <end position="898"/>
    </location>
</feature>
<comment type="cofactor">
    <cofactor evidence="1">
        <name>pantetheine 4'-phosphate</name>
        <dbReference type="ChEBI" id="CHEBI:47942"/>
    </cofactor>
</comment>